<evidence type="ECO:0000313" key="7">
    <source>
        <dbReference type="Proteomes" id="UP000075666"/>
    </source>
</evidence>
<comment type="caution">
    <text evidence="6">The sequence shown here is derived from an EMBL/GenBank/DDBJ whole genome shotgun (WGS) entry which is preliminary data.</text>
</comment>
<comment type="subcellular location">
    <subcellularLocation>
        <location evidence="5">Cell membrane</location>
        <topology evidence="5">Multi-pass membrane protein</topology>
    </subcellularLocation>
    <subcellularLocation>
        <location evidence="1">Membrane</location>
        <topology evidence="1">Multi-pass membrane protein</topology>
    </subcellularLocation>
</comment>
<dbReference type="InterPro" id="IPR002033">
    <property type="entry name" value="TatC"/>
</dbReference>
<comment type="subunit">
    <text evidence="5">Forms a complex with TatA.</text>
</comment>
<dbReference type="EMBL" id="LQYN01000176">
    <property type="protein sequence ID" value="KYC83094.1"/>
    <property type="molecule type" value="Genomic_DNA"/>
</dbReference>
<evidence type="ECO:0000256" key="3">
    <source>
        <dbReference type="ARBA" id="ARBA00022989"/>
    </source>
</evidence>
<dbReference type="InterPro" id="IPR019820">
    <property type="entry name" value="Sec-indep_translocase_CS"/>
</dbReference>
<feature type="transmembrane region" description="Helical" evidence="5">
    <location>
        <begin position="20"/>
        <end position="41"/>
    </location>
</feature>
<dbReference type="PANTHER" id="PTHR30371">
    <property type="entry name" value="SEC-INDEPENDENT PROTEIN TRANSLOCASE PROTEIN TATC"/>
    <property type="match status" value="1"/>
</dbReference>
<feature type="transmembrane region" description="Helical" evidence="5">
    <location>
        <begin position="192"/>
        <end position="207"/>
    </location>
</feature>
<gene>
    <name evidence="5" type="primary">tatC</name>
    <name evidence="6" type="ORF">B4102_4298</name>
</gene>
<dbReference type="GO" id="GO:0043953">
    <property type="term" value="P:protein transport by the Tat complex"/>
    <property type="evidence" value="ECO:0007669"/>
    <property type="project" value="UniProtKB-UniRule"/>
</dbReference>
<comment type="function">
    <text evidence="5">Part of the twin-arginine translocation (Tat) system that transports large folded proteins containing a characteristic twin-arginine motif in their signal peptide across membranes.</text>
</comment>
<dbReference type="GO" id="GO:0065002">
    <property type="term" value="P:intracellular protein transmembrane transport"/>
    <property type="evidence" value="ECO:0007669"/>
    <property type="project" value="TreeGrafter"/>
</dbReference>
<feature type="transmembrane region" description="Helical" evidence="5">
    <location>
        <begin position="213"/>
        <end position="234"/>
    </location>
</feature>
<name>A0A150KJI7_9BACI</name>
<dbReference type="PANTHER" id="PTHR30371:SF0">
    <property type="entry name" value="SEC-INDEPENDENT PROTEIN TRANSLOCASE PROTEIN TATC, CHLOROPLASTIC-RELATED"/>
    <property type="match status" value="1"/>
</dbReference>
<dbReference type="RefSeq" id="WP_066236216.1">
    <property type="nucleotide sequence ID" value="NZ_JBHJSX010000045.1"/>
</dbReference>
<dbReference type="OrthoDB" id="9777044at2"/>
<evidence type="ECO:0000256" key="4">
    <source>
        <dbReference type="ARBA" id="ARBA00023136"/>
    </source>
</evidence>
<organism evidence="6 7">
    <name type="scientific">Heyndrickxia sporothermodurans</name>
    <dbReference type="NCBI Taxonomy" id="46224"/>
    <lineage>
        <taxon>Bacteria</taxon>
        <taxon>Bacillati</taxon>
        <taxon>Bacillota</taxon>
        <taxon>Bacilli</taxon>
        <taxon>Bacillales</taxon>
        <taxon>Bacillaceae</taxon>
        <taxon>Heyndrickxia</taxon>
    </lineage>
</organism>
<keyword evidence="4 5" id="KW-0472">Membrane</keyword>
<keyword evidence="3 5" id="KW-1133">Transmembrane helix</keyword>
<feature type="transmembrane region" description="Helical" evidence="5">
    <location>
        <begin position="70"/>
        <end position="91"/>
    </location>
</feature>
<proteinExistence type="inferred from homology"/>
<feature type="transmembrane region" description="Helical" evidence="5">
    <location>
        <begin position="103"/>
        <end position="134"/>
    </location>
</feature>
<dbReference type="AlphaFoldDB" id="A0A150KJI7"/>
<evidence type="ECO:0000256" key="5">
    <source>
        <dbReference type="HAMAP-Rule" id="MF_00902"/>
    </source>
</evidence>
<dbReference type="HAMAP" id="MF_00902">
    <property type="entry name" value="TatC"/>
    <property type="match status" value="1"/>
</dbReference>
<keyword evidence="7" id="KW-1185">Reference proteome</keyword>
<dbReference type="GO" id="GO:0033281">
    <property type="term" value="C:TAT protein transport complex"/>
    <property type="evidence" value="ECO:0007669"/>
    <property type="project" value="UniProtKB-UniRule"/>
</dbReference>
<dbReference type="STRING" id="46224.B4102_4298"/>
<evidence type="ECO:0000256" key="2">
    <source>
        <dbReference type="ARBA" id="ARBA00022692"/>
    </source>
</evidence>
<keyword evidence="5" id="KW-0811">Translocation</keyword>
<protein>
    <recommendedName>
        <fullName evidence="5">Sec-independent protein translocase protein TatC</fullName>
    </recommendedName>
</protein>
<dbReference type="Pfam" id="PF00902">
    <property type="entry name" value="TatC"/>
    <property type="match status" value="1"/>
</dbReference>
<reference evidence="6 7" key="1">
    <citation type="submission" date="2016-01" db="EMBL/GenBank/DDBJ databases">
        <title>Genome Sequences of Twelve Sporeforming Bacillus Species Isolated from Foods.</title>
        <authorList>
            <person name="Berendsen E.M."/>
            <person name="Wells-Bennik M.H."/>
            <person name="Krawcyk A.O."/>
            <person name="De Jong A."/>
            <person name="Holsappel S."/>
            <person name="Eijlander R.T."/>
            <person name="Kuipers O.P."/>
        </authorList>
    </citation>
    <scope>NUCLEOTIDE SEQUENCE [LARGE SCALE GENOMIC DNA]</scope>
    <source>
        <strain evidence="6 7">B4102</strain>
    </source>
</reference>
<keyword evidence="5" id="KW-0653">Protein transport</keyword>
<dbReference type="PRINTS" id="PR01840">
    <property type="entry name" value="TATCFAMILY"/>
</dbReference>
<keyword evidence="5" id="KW-1003">Cell membrane</keyword>
<feature type="transmembrane region" description="Helical" evidence="5">
    <location>
        <begin position="154"/>
        <end position="180"/>
    </location>
</feature>
<dbReference type="NCBIfam" id="TIGR00945">
    <property type="entry name" value="tatC"/>
    <property type="match status" value="1"/>
</dbReference>
<comment type="similarity">
    <text evidence="5">Belongs to the TatC family.</text>
</comment>
<dbReference type="PROSITE" id="PS01218">
    <property type="entry name" value="TATC"/>
    <property type="match status" value="1"/>
</dbReference>
<dbReference type="Proteomes" id="UP000075666">
    <property type="component" value="Unassembled WGS sequence"/>
</dbReference>
<keyword evidence="2 5" id="KW-0812">Transmembrane</keyword>
<accession>A0A150KJI7</accession>
<dbReference type="GO" id="GO:0009977">
    <property type="term" value="F:proton motive force dependent protein transmembrane transporter activity"/>
    <property type="evidence" value="ECO:0007669"/>
    <property type="project" value="TreeGrafter"/>
</dbReference>
<evidence type="ECO:0000256" key="1">
    <source>
        <dbReference type="ARBA" id="ARBA00004141"/>
    </source>
</evidence>
<evidence type="ECO:0000313" key="6">
    <source>
        <dbReference type="EMBL" id="KYC83094.1"/>
    </source>
</evidence>
<sequence>MSQKDMTIFEHISELRKRLFVIVVFFILAVIVSFFLSQPIIRYLQNSDYAKEVTMNAFRLTDPFKVFMEVTLYLAIVIILPVILYQLWAFISPGLYEKERKITLSYIPIALVLFLAGLAFAYFILFPLILRFMMKLSSQMDINPVIGINEYFSFLFQITFPFGILFELPIVIMFLTRLGIITPMFLAKIRKYAYFFLLVLAAFITPPDVMSQIVVGVPLMILYEISILVSKVGYRKAKAAELKYALQSESEKK</sequence>
<dbReference type="PATRIC" id="fig|46224.3.peg.2652"/>
<keyword evidence="5" id="KW-0813">Transport</keyword>